<gene>
    <name evidence="3" type="ORF">PN497_16265</name>
</gene>
<feature type="transmembrane region" description="Helical" evidence="1">
    <location>
        <begin position="31"/>
        <end position="48"/>
    </location>
</feature>
<evidence type="ECO:0000256" key="1">
    <source>
        <dbReference type="SAM" id="Phobius"/>
    </source>
</evidence>
<organism evidence="3 4">
    <name type="scientific">Sphaerospermopsis kisseleviana CS-549</name>
    <dbReference type="NCBI Taxonomy" id="3021783"/>
    <lineage>
        <taxon>Bacteria</taxon>
        <taxon>Bacillati</taxon>
        <taxon>Cyanobacteriota</taxon>
        <taxon>Cyanophyceae</taxon>
        <taxon>Nostocales</taxon>
        <taxon>Aphanizomenonaceae</taxon>
        <taxon>Sphaerospermopsis</taxon>
        <taxon>Sphaerospermopsis kisseleviana</taxon>
    </lineage>
</organism>
<dbReference type="Proteomes" id="UP001211711">
    <property type="component" value="Unassembled WGS sequence"/>
</dbReference>
<evidence type="ECO:0000313" key="4">
    <source>
        <dbReference type="Proteomes" id="UP001211711"/>
    </source>
</evidence>
<dbReference type="Pfam" id="PF09851">
    <property type="entry name" value="SHOCT"/>
    <property type="match status" value="1"/>
</dbReference>
<proteinExistence type="predicted"/>
<protein>
    <submittedName>
        <fullName evidence="3">SHOCT domain-containing protein</fullName>
    </submittedName>
</protein>
<sequence length="166" mass="18303">MNKENISLWNPFIPTQRDINRSSELAQKNEIVAGILSFIFFPAGLIYLNRAINPLKILGYTIVLGVLVNIGSSNSEENPSSFISLLGVSAITAEQVIAVKSARQRQGGKTTSSPISNLDASNQSSLSYKTDTKAVALLKELKERYEANEISEEEFKLQKQKILESI</sequence>
<dbReference type="RefSeq" id="WP_096566780.1">
    <property type="nucleotide sequence ID" value="NZ_JAQMTI010000198.1"/>
</dbReference>
<dbReference type="InterPro" id="IPR018649">
    <property type="entry name" value="SHOCT"/>
</dbReference>
<evidence type="ECO:0000259" key="2">
    <source>
        <dbReference type="Pfam" id="PF09851"/>
    </source>
</evidence>
<keyword evidence="4" id="KW-1185">Reference proteome</keyword>
<comment type="caution">
    <text evidence="3">The sequence shown here is derived from an EMBL/GenBank/DDBJ whole genome shotgun (WGS) entry which is preliminary data.</text>
</comment>
<reference evidence="3 4" key="1">
    <citation type="submission" date="2023-01" db="EMBL/GenBank/DDBJ databases">
        <title>Genomes from the Australian National Cyanobacteria Reference Collection.</title>
        <authorList>
            <person name="Willis A."/>
            <person name="Lee E.M.F."/>
        </authorList>
    </citation>
    <scope>NUCLEOTIDE SEQUENCE [LARGE SCALE GENOMIC DNA]</scope>
    <source>
        <strain evidence="3 4">CS-549</strain>
    </source>
</reference>
<keyword evidence="1" id="KW-1133">Transmembrane helix</keyword>
<name>A0ABT4ZU08_9CYAN</name>
<evidence type="ECO:0000313" key="3">
    <source>
        <dbReference type="EMBL" id="MDB9442903.1"/>
    </source>
</evidence>
<keyword evidence="1" id="KW-0472">Membrane</keyword>
<feature type="domain" description="SHOCT" evidence="2">
    <location>
        <begin position="138"/>
        <end position="163"/>
    </location>
</feature>
<dbReference type="EMBL" id="JAQMTI010000198">
    <property type="protein sequence ID" value="MDB9442903.1"/>
    <property type="molecule type" value="Genomic_DNA"/>
</dbReference>
<accession>A0ABT4ZU08</accession>
<keyword evidence="1" id="KW-0812">Transmembrane</keyword>